<dbReference type="RefSeq" id="WP_263004848.1">
    <property type="nucleotide sequence ID" value="NZ_JAOTEM010000008.1"/>
</dbReference>
<dbReference type="Pfam" id="PF03781">
    <property type="entry name" value="FGE-sulfatase"/>
    <property type="match status" value="1"/>
</dbReference>
<evidence type="ECO:0000313" key="3">
    <source>
        <dbReference type="Proteomes" id="UP001208649"/>
    </source>
</evidence>
<evidence type="ECO:0000259" key="1">
    <source>
        <dbReference type="Pfam" id="PF03781"/>
    </source>
</evidence>
<dbReference type="InterPro" id="IPR017806">
    <property type="entry name" value="EgtB"/>
</dbReference>
<dbReference type="Gene3D" id="3.90.1580.10">
    <property type="entry name" value="paralog of FGE (formylglycine-generating enzyme)"/>
    <property type="match status" value="2"/>
</dbReference>
<evidence type="ECO:0000313" key="2">
    <source>
        <dbReference type="EMBL" id="MCU7619296.1"/>
    </source>
</evidence>
<comment type="caution">
    <text evidence="2">The sequence shown here is derived from an EMBL/GenBank/DDBJ whole genome shotgun (WGS) entry which is preliminary data.</text>
</comment>
<keyword evidence="3" id="KW-1185">Reference proteome</keyword>
<organism evidence="2 3">
    <name type="scientific">Chryseobacterium edaphi</name>
    <dbReference type="NCBI Taxonomy" id="2976532"/>
    <lineage>
        <taxon>Bacteria</taxon>
        <taxon>Pseudomonadati</taxon>
        <taxon>Bacteroidota</taxon>
        <taxon>Flavobacteriia</taxon>
        <taxon>Flavobacteriales</taxon>
        <taxon>Weeksellaceae</taxon>
        <taxon>Chryseobacterium group</taxon>
        <taxon>Chryseobacterium</taxon>
    </lineage>
</organism>
<feature type="domain" description="Sulfatase-modifying factor enzyme-like" evidence="1">
    <location>
        <begin position="178"/>
        <end position="327"/>
    </location>
</feature>
<protein>
    <submittedName>
        <fullName evidence="2">Ergothioneine biosynthesis protein EgtB</fullName>
    </submittedName>
</protein>
<dbReference type="EMBL" id="JAOTEM010000008">
    <property type="protein sequence ID" value="MCU7619296.1"/>
    <property type="molecule type" value="Genomic_DNA"/>
</dbReference>
<dbReference type="InterPro" id="IPR051043">
    <property type="entry name" value="Sulfatase_Mod_Factor_Kinase"/>
</dbReference>
<dbReference type="Proteomes" id="UP001208649">
    <property type="component" value="Unassembled WGS sequence"/>
</dbReference>
<dbReference type="InterPro" id="IPR016187">
    <property type="entry name" value="CTDL_fold"/>
</dbReference>
<dbReference type="PANTHER" id="PTHR23150">
    <property type="entry name" value="SULFATASE MODIFYING FACTOR 1, 2"/>
    <property type="match status" value="1"/>
</dbReference>
<dbReference type="SUPFAM" id="SSF56436">
    <property type="entry name" value="C-type lectin-like"/>
    <property type="match status" value="1"/>
</dbReference>
<gene>
    <name evidence="2" type="primary">egtB</name>
    <name evidence="2" type="ORF">NZ698_19115</name>
</gene>
<sequence>MTPQTLTKNFVKRYSEIRKHSEEICAPLEIEDYVVQPIVDVSPPKWHLGHTTWFFETFILMPNIPDYKVFDAQYNFVFNSYYETVGARVIRTDRGNLSRPSVSDIYQYRKYVDEKMQDFLQSNLMNESIESLLELGLNHEQQHQELLLTDIKYILGHNPLFPVYKKEIKEETEVIDRSEMIRFSEGVYEIGFEGEDFCFDNELGRHKVYLNDFEISNQLVTNGEYLEFMETEGYSDFRHWHAEGWDWVKQNEAKSPLYWHFVDGKWMNYTLNGLQEINPDEPLCHINFFEASAFASWKEMRLPTEAEWEIASDYFDWGKRWEWTNSAYLPYPGFKKEAGAVGEYNGKFMVNQTVLRGGSEATPIGHSRNTYRNFFPTNLQWQFTGIRLAK</sequence>
<dbReference type="InterPro" id="IPR042095">
    <property type="entry name" value="SUMF_sf"/>
</dbReference>
<dbReference type="PANTHER" id="PTHR23150:SF36">
    <property type="entry name" value="HERCYNINE OXYGENASE"/>
    <property type="match status" value="1"/>
</dbReference>
<dbReference type="InterPro" id="IPR005532">
    <property type="entry name" value="SUMF_dom"/>
</dbReference>
<name>A0ABT2WAQ6_9FLAO</name>
<dbReference type="NCBIfam" id="TIGR03440">
    <property type="entry name" value="egtB_TIGR03440"/>
    <property type="match status" value="1"/>
</dbReference>
<accession>A0ABT2WAQ6</accession>
<reference evidence="3" key="1">
    <citation type="submission" date="2023-07" db="EMBL/GenBank/DDBJ databases">
        <title>Chryseobacterium sp. strain PBS4-4 Genome sequencing and assembly.</title>
        <authorList>
            <person name="Jung Y."/>
        </authorList>
    </citation>
    <scope>NUCLEOTIDE SEQUENCE [LARGE SCALE GENOMIC DNA]</scope>
    <source>
        <strain evidence="3">PBS4-4</strain>
    </source>
</reference>
<proteinExistence type="predicted"/>